<comment type="caution">
    <text evidence="2">The sequence shown here is derived from an EMBL/GenBank/DDBJ whole genome shotgun (WGS) entry which is preliminary data.</text>
</comment>
<proteinExistence type="predicted"/>
<dbReference type="EMBL" id="RBZO01000024">
    <property type="protein sequence ID" value="RKQ14024.1"/>
    <property type="molecule type" value="Genomic_DNA"/>
</dbReference>
<keyword evidence="3" id="KW-1185">Reference proteome</keyword>
<dbReference type="AlphaFoldDB" id="A0A494YV75"/>
<accession>A0A494YV75</accession>
<gene>
    <name evidence="2" type="ORF">D8M05_14250</name>
</gene>
<dbReference type="InterPro" id="IPR018728">
    <property type="entry name" value="DUF2268"/>
</dbReference>
<keyword evidence="2" id="KW-0378">Hydrolase</keyword>
<evidence type="ECO:0000313" key="2">
    <source>
        <dbReference type="EMBL" id="RKQ14024.1"/>
    </source>
</evidence>
<dbReference type="GO" id="GO:0006508">
    <property type="term" value="P:proteolysis"/>
    <property type="evidence" value="ECO:0007669"/>
    <property type="project" value="UniProtKB-KW"/>
</dbReference>
<sequence length="268" mass="31629">MSIITTDQWLQTDYYQPIKICENIKQYFHNASAKEIYEYLVMHGMYQPIPQGTEQFKTLQENKVWNTINEEFLSLQKEWEGPDIPIFIFPSDSQNTRLKKLSQGKSGLAFKDKLFLFVSQENTEKELKALITHEYNHVCRLTKWEKDEKDYVLLDTIILEGLAENAVLERVGKEYVAEWTSYYAENELSHIWKDLIYPNRNVSKFDFIHQMIVYGLDDYPKMSGYCMGYSLIKKYVKAFKVTSKEMLSMESNTIAQLLLDNDEHHPLL</sequence>
<name>A0A494YV75_9BACI</name>
<dbReference type="Proteomes" id="UP000281813">
    <property type="component" value="Unassembled WGS sequence"/>
</dbReference>
<dbReference type="GO" id="GO:0008233">
    <property type="term" value="F:peptidase activity"/>
    <property type="evidence" value="ECO:0007669"/>
    <property type="project" value="UniProtKB-KW"/>
</dbReference>
<protein>
    <submittedName>
        <fullName evidence="2">Zn-dependent protease</fullName>
    </submittedName>
</protein>
<dbReference type="OrthoDB" id="2449457at2"/>
<evidence type="ECO:0000259" key="1">
    <source>
        <dbReference type="Pfam" id="PF10026"/>
    </source>
</evidence>
<evidence type="ECO:0000313" key="3">
    <source>
        <dbReference type="Proteomes" id="UP000281813"/>
    </source>
</evidence>
<dbReference type="RefSeq" id="WP_121132943.1">
    <property type="nucleotide sequence ID" value="NZ_JBHUFK010000018.1"/>
</dbReference>
<feature type="domain" description="DUF2268" evidence="1">
    <location>
        <begin position="64"/>
        <end position="255"/>
    </location>
</feature>
<organism evidence="2 3">
    <name type="scientific">Oceanobacillus bengalensis</name>
    <dbReference type="NCBI Taxonomy" id="1435466"/>
    <lineage>
        <taxon>Bacteria</taxon>
        <taxon>Bacillati</taxon>
        <taxon>Bacillota</taxon>
        <taxon>Bacilli</taxon>
        <taxon>Bacillales</taxon>
        <taxon>Bacillaceae</taxon>
        <taxon>Oceanobacillus</taxon>
    </lineage>
</organism>
<keyword evidence="2" id="KW-0645">Protease</keyword>
<dbReference type="Pfam" id="PF10026">
    <property type="entry name" value="DUF2268"/>
    <property type="match status" value="1"/>
</dbReference>
<reference evidence="2 3" key="1">
    <citation type="journal article" date="2015" name="Antonie Van Leeuwenhoek">
        <title>Oceanobacillus bengalensis sp. nov., a bacterium isolated from seawater of the Bay of Bengal.</title>
        <authorList>
            <person name="Yongchang O."/>
            <person name="Xiang W."/>
            <person name="Wang G."/>
        </authorList>
    </citation>
    <scope>NUCLEOTIDE SEQUENCE [LARGE SCALE GENOMIC DNA]</scope>
    <source>
        <strain evidence="2 3">MCCC 1K00260</strain>
    </source>
</reference>